<evidence type="ECO:0000313" key="1">
    <source>
        <dbReference type="EMBL" id="CAI5762014.1"/>
    </source>
</evidence>
<evidence type="ECO:0000313" key="2">
    <source>
        <dbReference type="Proteomes" id="UP001178461"/>
    </source>
</evidence>
<dbReference type="EMBL" id="OX395126">
    <property type="protein sequence ID" value="CAI5762014.1"/>
    <property type="molecule type" value="Genomic_DNA"/>
</dbReference>
<dbReference type="SUPFAM" id="SSF53098">
    <property type="entry name" value="Ribonuclease H-like"/>
    <property type="match status" value="1"/>
</dbReference>
<dbReference type="PANTHER" id="PTHR37162">
    <property type="entry name" value="HAT FAMILY DIMERISATION DOMAINCONTAINING PROTEIN-RELATED"/>
    <property type="match status" value="1"/>
</dbReference>
<dbReference type="InterPro" id="IPR012337">
    <property type="entry name" value="RNaseH-like_sf"/>
</dbReference>
<dbReference type="Proteomes" id="UP001178461">
    <property type="component" value="Chromosome 1"/>
</dbReference>
<gene>
    <name evidence="1" type="ORF">PODLI_1B023568</name>
</gene>
<protein>
    <submittedName>
        <fullName evidence="1">Coenzyme Q-binding protein COQ10 homolog B, mitochondrial isoform X1</fullName>
    </submittedName>
</protein>
<organism evidence="1 2">
    <name type="scientific">Podarcis lilfordi</name>
    <name type="common">Lilford's wall lizard</name>
    <dbReference type="NCBI Taxonomy" id="74358"/>
    <lineage>
        <taxon>Eukaryota</taxon>
        <taxon>Metazoa</taxon>
        <taxon>Chordata</taxon>
        <taxon>Craniata</taxon>
        <taxon>Vertebrata</taxon>
        <taxon>Euteleostomi</taxon>
        <taxon>Lepidosauria</taxon>
        <taxon>Squamata</taxon>
        <taxon>Bifurcata</taxon>
        <taxon>Unidentata</taxon>
        <taxon>Episquamata</taxon>
        <taxon>Laterata</taxon>
        <taxon>Lacertibaenia</taxon>
        <taxon>Lacertidae</taxon>
        <taxon>Podarcis</taxon>
    </lineage>
</organism>
<keyword evidence="2" id="KW-1185">Reference proteome</keyword>
<accession>A0AA35JNE3</accession>
<name>A0AA35JNE3_9SAUR</name>
<reference evidence="1" key="1">
    <citation type="submission" date="2022-12" db="EMBL/GenBank/DDBJ databases">
        <authorList>
            <person name="Alioto T."/>
            <person name="Alioto T."/>
            <person name="Gomez Garrido J."/>
        </authorList>
    </citation>
    <scope>NUCLEOTIDE SEQUENCE</scope>
</reference>
<proteinExistence type="predicted"/>
<sequence length="404" mass="46405">MNVDKHSYEFEKRQLEKEMSFGAKPDTFDEFKHMEMNDSINVDIIDPTVHKELLRDIGNGHYSLIIDESSDASSQKQLCLMVRYFSDKLKCVVSSFVGLITFSDTDLITEALLSFLNENKLNIQKCVGIGADGLSASICGHKNSLLKKFYELNPCGVFIKCTCHFIYLCLSRAIDVLPLNLEYMVAQTYLWFSQSTFHQKRYAELYAAINVGEVALKVLQVTDTRWLSMSPCINRILSLYDTLKLHFQSVKDTEKDYSAELLYQIGDHLQLEQQWRNLDTVSWTNTEDSQIEQFWVEVVKHADEVGDKDFVELGLFALALLTLPFSSAAVECTVSQMNLIKHKLKNRPQDSLLENILRIRAYMHRNKICCNQFQPSKEMISLFSSEFYAVANSKDAIEGYDDIF</sequence>
<dbReference type="PANTHER" id="PTHR37162:SF1">
    <property type="entry name" value="BED-TYPE DOMAIN-CONTAINING PROTEIN"/>
    <property type="match status" value="1"/>
</dbReference>
<dbReference type="AlphaFoldDB" id="A0AA35JNE3"/>